<proteinExistence type="predicted"/>
<organism evidence="1 2">
    <name type="scientific">Cymbomonas tetramitiformis</name>
    <dbReference type="NCBI Taxonomy" id="36881"/>
    <lineage>
        <taxon>Eukaryota</taxon>
        <taxon>Viridiplantae</taxon>
        <taxon>Chlorophyta</taxon>
        <taxon>Pyramimonadophyceae</taxon>
        <taxon>Pyramimonadales</taxon>
        <taxon>Pyramimonadaceae</taxon>
        <taxon>Cymbomonas</taxon>
    </lineage>
</organism>
<dbReference type="PANTHER" id="PTHR41517:SF1">
    <property type="entry name" value="CUPIN"/>
    <property type="match status" value="1"/>
</dbReference>
<dbReference type="SUPFAM" id="SSF51182">
    <property type="entry name" value="RmlC-like cupins"/>
    <property type="match status" value="1"/>
</dbReference>
<protein>
    <submittedName>
        <fullName evidence="1">Uncharacterized protein</fullName>
    </submittedName>
</protein>
<dbReference type="InterPro" id="IPR014710">
    <property type="entry name" value="RmlC-like_jellyroll"/>
</dbReference>
<keyword evidence="2" id="KW-1185">Reference proteome</keyword>
<dbReference type="InterPro" id="IPR047183">
    <property type="entry name" value="GDO-like"/>
</dbReference>
<gene>
    <name evidence="1" type="ORF">CYMTET_5584</name>
</gene>
<evidence type="ECO:0000313" key="1">
    <source>
        <dbReference type="EMBL" id="KAK3286868.1"/>
    </source>
</evidence>
<reference evidence="1 2" key="1">
    <citation type="journal article" date="2015" name="Genome Biol. Evol.">
        <title>Comparative Genomics of a Bacterivorous Green Alga Reveals Evolutionary Causalities and Consequences of Phago-Mixotrophic Mode of Nutrition.</title>
        <authorList>
            <person name="Burns J.A."/>
            <person name="Paasch A."/>
            <person name="Narechania A."/>
            <person name="Kim E."/>
        </authorList>
    </citation>
    <scope>NUCLEOTIDE SEQUENCE [LARGE SCALE GENOMIC DNA]</scope>
    <source>
        <strain evidence="1 2">PLY_AMNH</strain>
    </source>
</reference>
<comment type="caution">
    <text evidence="1">The sequence shown here is derived from an EMBL/GenBank/DDBJ whole genome shotgun (WGS) entry which is preliminary data.</text>
</comment>
<dbReference type="EMBL" id="LGRX02001102">
    <property type="protein sequence ID" value="KAK3286868.1"/>
    <property type="molecule type" value="Genomic_DNA"/>
</dbReference>
<dbReference type="PANTHER" id="PTHR41517">
    <property type="entry name" value="1,2-DIOXYGENASE PROTEIN-RELATED"/>
    <property type="match status" value="1"/>
</dbReference>
<dbReference type="CDD" id="cd02216">
    <property type="entry name" value="cupin_GDO-like_N"/>
    <property type="match status" value="1"/>
</dbReference>
<dbReference type="AlphaFoldDB" id="A0AAE0GZ69"/>
<dbReference type="InterPro" id="IPR011051">
    <property type="entry name" value="RmlC_Cupin_sf"/>
</dbReference>
<dbReference type="Gene3D" id="2.60.120.10">
    <property type="entry name" value="Jelly Rolls"/>
    <property type="match status" value="2"/>
</dbReference>
<dbReference type="Proteomes" id="UP001190700">
    <property type="component" value="Unassembled WGS sequence"/>
</dbReference>
<accession>A0AAE0GZ69</accession>
<sequence>MSQLFRHVDQNRDDCGLFKLNTNGTGTVTLELENIKEIHFQTRIARTSYPRSACTTVQSFKSRVPQPQILTNTHIFGSRKSKPREACVVCASLEPIRSSDVAGEVATSSSAANMTEWESRATIFEYTSAANPDLPPVPVLVHPPQLHQEGPSRVVPFDLSSYLGVPYPCTGPNLMASFVRVLTGETVSTDAAATSQAFYVIRGSGTSQTEDGEVSWSEGDLFAIPASRSPITHTALEGDFGGAALYWVTDEPLLRYLGVAPVDRKFEPTMWRKERLLEEVANIAASTSGTDLNRLGVLLGNVACPETKTLTHVLWSLLNSIAAGQVQKPHRHNSIALDLAVSAQPGVYTLMGQSLDANGEIVDPIRCDWTPGGVFVTPPGWWHAHYNESDEIAWVLPMQDAGLYTNQRTLDIRFVDDELRNMQAGVIRRWLKVNNSDLRDKHGIGEKQST</sequence>
<dbReference type="GO" id="GO:0051213">
    <property type="term" value="F:dioxygenase activity"/>
    <property type="evidence" value="ECO:0007669"/>
    <property type="project" value="InterPro"/>
</dbReference>
<name>A0AAE0GZ69_9CHLO</name>
<evidence type="ECO:0000313" key="2">
    <source>
        <dbReference type="Proteomes" id="UP001190700"/>
    </source>
</evidence>